<gene>
    <name evidence="1" type="ORF">ILYODFUR_017042</name>
</gene>
<dbReference type="Proteomes" id="UP001482620">
    <property type="component" value="Unassembled WGS sequence"/>
</dbReference>
<accession>A0ABV0VEM8</accession>
<comment type="caution">
    <text evidence="1">The sequence shown here is derived from an EMBL/GenBank/DDBJ whole genome shotgun (WGS) entry which is preliminary data.</text>
</comment>
<reference evidence="1 2" key="1">
    <citation type="submission" date="2021-06" db="EMBL/GenBank/DDBJ databases">
        <authorList>
            <person name="Palmer J.M."/>
        </authorList>
    </citation>
    <scope>NUCLEOTIDE SEQUENCE [LARGE SCALE GENOMIC DNA]</scope>
    <source>
        <strain evidence="2">if_2019</strain>
        <tissue evidence="1">Muscle</tissue>
    </source>
</reference>
<organism evidence="1 2">
    <name type="scientific">Ilyodon furcidens</name>
    <name type="common">goldbreast splitfin</name>
    <dbReference type="NCBI Taxonomy" id="33524"/>
    <lineage>
        <taxon>Eukaryota</taxon>
        <taxon>Metazoa</taxon>
        <taxon>Chordata</taxon>
        <taxon>Craniata</taxon>
        <taxon>Vertebrata</taxon>
        <taxon>Euteleostomi</taxon>
        <taxon>Actinopterygii</taxon>
        <taxon>Neopterygii</taxon>
        <taxon>Teleostei</taxon>
        <taxon>Neoteleostei</taxon>
        <taxon>Acanthomorphata</taxon>
        <taxon>Ovalentaria</taxon>
        <taxon>Atherinomorphae</taxon>
        <taxon>Cyprinodontiformes</taxon>
        <taxon>Goodeidae</taxon>
        <taxon>Ilyodon</taxon>
    </lineage>
</organism>
<protein>
    <submittedName>
        <fullName evidence="1">Uncharacterized protein</fullName>
    </submittedName>
</protein>
<proteinExistence type="predicted"/>
<sequence>MSKGEREVDAHAEGGAKHQAVPSVFLSPIFPPLSLALLHLQAFQLSHSFSSANVGLRLLFVAFHGLSSFSQPFNRGRLKTPACSLSPLCSGRGGLGLGL</sequence>
<name>A0ABV0VEM8_9TELE</name>
<dbReference type="EMBL" id="JAHRIQ010105849">
    <property type="protein sequence ID" value="MEQ2255735.1"/>
    <property type="molecule type" value="Genomic_DNA"/>
</dbReference>
<evidence type="ECO:0000313" key="2">
    <source>
        <dbReference type="Proteomes" id="UP001482620"/>
    </source>
</evidence>
<evidence type="ECO:0000313" key="1">
    <source>
        <dbReference type="EMBL" id="MEQ2255735.1"/>
    </source>
</evidence>
<keyword evidence="2" id="KW-1185">Reference proteome</keyword>